<sequence length="95" mass="10533">MNTQGNLKFLNDRAQAHAASQSANQTDKQTPEVFPVRPRRDSSSSKLEQKMKALLPGKSARAEPTLDEETAANERKRSTLSRLVGSHAFVPMGRR</sequence>
<dbReference type="Proteomes" id="UP001165121">
    <property type="component" value="Unassembled WGS sequence"/>
</dbReference>
<evidence type="ECO:0000313" key="3">
    <source>
        <dbReference type="EMBL" id="GMF60597.1"/>
    </source>
</evidence>
<reference evidence="3" key="1">
    <citation type="submission" date="2023-04" db="EMBL/GenBank/DDBJ databases">
        <title>Phytophthora fragariaefolia NBRC 109709.</title>
        <authorList>
            <person name="Ichikawa N."/>
            <person name="Sato H."/>
            <person name="Tonouchi N."/>
        </authorList>
    </citation>
    <scope>NUCLEOTIDE SEQUENCE</scope>
    <source>
        <strain evidence="3">NBRC 109709</strain>
    </source>
</reference>
<name>A0A9W7D5B8_9STRA</name>
<feature type="compositionally biased region" description="Basic and acidic residues" evidence="1">
    <location>
        <begin position="38"/>
        <end position="51"/>
    </location>
</feature>
<dbReference type="OrthoDB" id="118249at2759"/>
<evidence type="ECO:0000256" key="1">
    <source>
        <dbReference type="SAM" id="MobiDB-lite"/>
    </source>
</evidence>
<organism evidence="3 4">
    <name type="scientific">Phytophthora fragariaefolia</name>
    <dbReference type="NCBI Taxonomy" id="1490495"/>
    <lineage>
        <taxon>Eukaryota</taxon>
        <taxon>Sar</taxon>
        <taxon>Stramenopiles</taxon>
        <taxon>Oomycota</taxon>
        <taxon>Peronosporomycetes</taxon>
        <taxon>Peronosporales</taxon>
        <taxon>Peronosporaceae</taxon>
        <taxon>Phytophthora</taxon>
    </lineage>
</organism>
<evidence type="ECO:0000313" key="2">
    <source>
        <dbReference type="EMBL" id="GMF47298.1"/>
    </source>
</evidence>
<dbReference type="EMBL" id="BSXT01005486">
    <property type="protein sequence ID" value="GMF60597.1"/>
    <property type="molecule type" value="Genomic_DNA"/>
</dbReference>
<accession>A0A9W7D5B8</accession>
<comment type="caution">
    <text evidence="3">The sequence shown here is derived from an EMBL/GenBank/DDBJ whole genome shotgun (WGS) entry which is preliminary data.</text>
</comment>
<evidence type="ECO:0000313" key="4">
    <source>
        <dbReference type="Proteomes" id="UP001165121"/>
    </source>
</evidence>
<protein>
    <submittedName>
        <fullName evidence="3">Unnamed protein product</fullName>
    </submittedName>
</protein>
<gene>
    <name evidence="2" type="ORF">Pfra01_001778300</name>
    <name evidence="3" type="ORF">Pfra01_002628400</name>
</gene>
<dbReference type="AlphaFoldDB" id="A0A9W7D5B8"/>
<dbReference type="EMBL" id="BSXT01002141">
    <property type="protein sequence ID" value="GMF47298.1"/>
    <property type="molecule type" value="Genomic_DNA"/>
</dbReference>
<proteinExistence type="predicted"/>
<feature type="region of interest" description="Disordered" evidence="1">
    <location>
        <begin position="1"/>
        <end position="95"/>
    </location>
</feature>
<keyword evidence="4" id="KW-1185">Reference proteome</keyword>